<dbReference type="EMBL" id="LXWW01000494">
    <property type="protein sequence ID" value="OAO12931.1"/>
    <property type="molecule type" value="Genomic_DNA"/>
</dbReference>
<dbReference type="OrthoDB" id="204784at2759"/>
<protein>
    <submittedName>
        <fullName evidence="1">Vesicle transporter GOT1B-like protein</fullName>
    </submittedName>
</protein>
<dbReference type="Proteomes" id="UP000078348">
    <property type="component" value="Unassembled WGS sequence"/>
</dbReference>
<name>A0A196S9A0_BLAHN</name>
<accession>A0A196S9A0</accession>
<keyword evidence="2" id="KW-1185">Reference proteome</keyword>
<evidence type="ECO:0000313" key="1">
    <source>
        <dbReference type="EMBL" id="OAO12931.1"/>
    </source>
</evidence>
<dbReference type="GO" id="GO:0042147">
    <property type="term" value="P:retrograde transport, endosome to Golgi"/>
    <property type="evidence" value="ECO:0007669"/>
    <property type="project" value="InterPro"/>
</dbReference>
<gene>
    <name evidence="1" type="ORF">AV274_5390</name>
</gene>
<dbReference type="STRING" id="478820.A0A196S9A0"/>
<sequence length="93" mass="10402">MRSLAFFNPFEKSQKWKGVASFFGGITLVLLRWPITGMILECYGIIRLFGSYFPMILGMLRQIPVIGPVLSNMPYLKDLASSAASQAPKYPNV</sequence>
<dbReference type="AlphaFoldDB" id="A0A196S9A0"/>
<reference evidence="1 2" key="1">
    <citation type="submission" date="2016-05" db="EMBL/GenBank/DDBJ databases">
        <title>Nuclear genome of Blastocystis sp. subtype 1 NandII.</title>
        <authorList>
            <person name="Gentekaki E."/>
            <person name="Curtis B."/>
            <person name="Stairs C."/>
            <person name="Eme L."/>
            <person name="Herman E."/>
            <person name="Klimes V."/>
            <person name="Arias M.C."/>
            <person name="Elias M."/>
            <person name="Hilliou F."/>
            <person name="Klute M."/>
            <person name="Malik S.-B."/>
            <person name="Pightling A."/>
            <person name="Rachubinski R."/>
            <person name="Salas D."/>
            <person name="Schlacht A."/>
            <person name="Suga H."/>
            <person name="Archibald J."/>
            <person name="Ball S.G."/>
            <person name="Clark G."/>
            <person name="Dacks J."/>
            <person name="Van Der Giezen M."/>
            <person name="Tsaousis A."/>
            <person name="Roger A."/>
        </authorList>
    </citation>
    <scope>NUCLEOTIDE SEQUENCE [LARGE SCALE GENOMIC DNA]</scope>
    <source>
        <strain evidence="2">ATCC 50177 / NandII</strain>
    </source>
</reference>
<dbReference type="PANTHER" id="PTHR21493:SF9">
    <property type="entry name" value="GOLGI TRANSPORT PROTEIN 1-RELATED"/>
    <property type="match status" value="1"/>
</dbReference>
<organism evidence="1 2">
    <name type="scientific">Blastocystis sp. subtype 1 (strain ATCC 50177 / NandII)</name>
    <dbReference type="NCBI Taxonomy" id="478820"/>
    <lineage>
        <taxon>Eukaryota</taxon>
        <taxon>Sar</taxon>
        <taxon>Stramenopiles</taxon>
        <taxon>Bigyra</taxon>
        <taxon>Opalozoa</taxon>
        <taxon>Opalinata</taxon>
        <taxon>Blastocystidae</taxon>
        <taxon>Blastocystis</taxon>
    </lineage>
</organism>
<comment type="caution">
    <text evidence="1">The sequence shown here is derived from an EMBL/GenBank/DDBJ whole genome shotgun (WGS) entry which is preliminary data.</text>
</comment>
<dbReference type="PANTHER" id="PTHR21493">
    <property type="entry name" value="CGI-141-RELATED/LIPASE CONTAINING PROTEIN"/>
    <property type="match status" value="1"/>
</dbReference>
<dbReference type="GO" id="GO:0005829">
    <property type="term" value="C:cytosol"/>
    <property type="evidence" value="ECO:0007669"/>
    <property type="project" value="GOC"/>
</dbReference>
<proteinExistence type="predicted"/>
<dbReference type="InterPro" id="IPR045176">
    <property type="entry name" value="Got1"/>
</dbReference>
<evidence type="ECO:0000313" key="2">
    <source>
        <dbReference type="Proteomes" id="UP000078348"/>
    </source>
</evidence>
<dbReference type="GO" id="GO:0006888">
    <property type="term" value="P:endoplasmic reticulum to Golgi vesicle-mediated transport"/>
    <property type="evidence" value="ECO:0007669"/>
    <property type="project" value="InterPro"/>
</dbReference>